<organism evidence="1 2">
    <name type="scientific">Scleroderma citrinum Foug A</name>
    <dbReference type="NCBI Taxonomy" id="1036808"/>
    <lineage>
        <taxon>Eukaryota</taxon>
        <taxon>Fungi</taxon>
        <taxon>Dikarya</taxon>
        <taxon>Basidiomycota</taxon>
        <taxon>Agaricomycotina</taxon>
        <taxon>Agaricomycetes</taxon>
        <taxon>Agaricomycetidae</taxon>
        <taxon>Boletales</taxon>
        <taxon>Sclerodermatineae</taxon>
        <taxon>Sclerodermataceae</taxon>
        <taxon>Scleroderma</taxon>
    </lineage>
</organism>
<dbReference type="EMBL" id="KN822011">
    <property type="protein sequence ID" value="KIM67936.1"/>
    <property type="molecule type" value="Genomic_DNA"/>
</dbReference>
<evidence type="ECO:0000313" key="2">
    <source>
        <dbReference type="Proteomes" id="UP000053989"/>
    </source>
</evidence>
<proteinExistence type="predicted"/>
<reference evidence="2" key="2">
    <citation type="submission" date="2015-01" db="EMBL/GenBank/DDBJ databases">
        <title>Evolutionary Origins and Diversification of the Mycorrhizal Mutualists.</title>
        <authorList>
            <consortium name="DOE Joint Genome Institute"/>
            <consortium name="Mycorrhizal Genomics Consortium"/>
            <person name="Kohler A."/>
            <person name="Kuo A."/>
            <person name="Nagy L.G."/>
            <person name="Floudas D."/>
            <person name="Copeland A."/>
            <person name="Barry K.W."/>
            <person name="Cichocki N."/>
            <person name="Veneault-Fourrey C."/>
            <person name="LaButti K."/>
            <person name="Lindquist E.A."/>
            <person name="Lipzen A."/>
            <person name="Lundell T."/>
            <person name="Morin E."/>
            <person name="Murat C."/>
            <person name="Riley R."/>
            <person name="Ohm R."/>
            <person name="Sun H."/>
            <person name="Tunlid A."/>
            <person name="Henrissat B."/>
            <person name="Grigoriev I.V."/>
            <person name="Hibbett D.S."/>
            <person name="Martin F."/>
        </authorList>
    </citation>
    <scope>NUCLEOTIDE SEQUENCE [LARGE SCALE GENOMIC DNA]</scope>
    <source>
        <strain evidence="2">Foug A</strain>
    </source>
</reference>
<reference evidence="1 2" key="1">
    <citation type="submission" date="2014-04" db="EMBL/GenBank/DDBJ databases">
        <authorList>
            <consortium name="DOE Joint Genome Institute"/>
            <person name="Kuo A."/>
            <person name="Kohler A."/>
            <person name="Nagy L.G."/>
            <person name="Floudas D."/>
            <person name="Copeland A."/>
            <person name="Barry K.W."/>
            <person name="Cichocki N."/>
            <person name="Veneault-Fourrey C."/>
            <person name="LaButti K."/>
            <person name="Lindquist E.A."/>
            <person name="Lipzen A."/>
            <person name="Lundell T."/>
            <person name="Morin E."/>
            <person name="Murat C."/>
            <person name="Sun H."/>
            <person name="Tunlid A."/>
            <person name="Henrissat B."/>
            <person name="Grigoriev I.V."/>
            <person name="Hibbett D.S."/>
            <person name="Martin F."/>
            <person name="Nordberg H.P."/>
            <person name="Cantor M.N."/>
            <person name="Hua S.X."/>
        </authorList>
    </citation>
    <scope>NUCLEOTIDE SEQUENCE [LARGE SCALE GENOMIC DNA]</scope>
    <source>
        <strain evidence="1 2">Foug A</strain>
    </source>
</reference>
<sequence>MGWFRDLIQVDPTVLALHYDLVPFIVPDLQAIKSIRKLNITGSPSFSEARALQELTLCETVPQLTSLESFGCDMPSWDVLWDLGRLPALQELSVELPKNRPTVHRRVVPLQEFRQTRRFLCQTHFQPQ</sequence>
<gene>
    <name evidence="1" type="ORF">SCLCIDRAFT_1210093</name>
</gene>
<keyword evidence="2" id="KW-1185">Reference proteome</keyword>
<protein>
    <recommendedName>
        <fullName evidence="3">F-box domain-containing protein</fullName>
    </recommendedName>
</protein>
<accession>A0A0C3EJ24</accession>
<evidence type="ECO:0000313" key="1">
    <source>
        <dbReference type="EMBL" id="KIM67936.1"/>
    </source>
</evidence>
<dbReference type="AlphaFoldDB" id="A0A0C3EJ24"/>
<dbReference type="OrthoDB" id="3258386at2759"/>
<dbReference type="InParanoid" id="A0A0C3EJ24"/>
<dbReference type="Proteomes" id="UP000053989">
    <property type="component" value="Unassembled WGS sequence"/>
</dbReference>
<evidence type="ECO:0008006" key="3">
    <source>
        <dbReference type="Google" id="ProtNLM"/>
    </source>
</evidence>
<dbReference type="HOGENOM" id="CLU_1960893_0_0_1"/>
<name>A0A0C3EJ24_9AGAM</name>